<evidence type="ECO:0000313" key="2">
    <source>
        <dbReference type="EMBL" id="SHL23621.1"/>
    </source>
</evidence>
<proteinExistence type="predicted"/>
<protein>
    <submittedName>
        <fullName evidence="2">Uncharacterized protein</fullName>
    </submittedName>
</protein>
<organism evidence="2 3">
    <name type="scientific">Streptomyces yunnanensis</name>
    <dbReference type="NCBI Taxonomy" id="156453"/>
    <lineage>
        <taxon>Bacteria</taxon>
        <taxon>Bacillati</taxon>
        <taxon>Actinomycetota</taxon>
        <taxon>Actinomycetes</taxon>
        <taxon>Kitasatosporales</taxon>
        <taxon>Streptomycetaceae</taxon>
        <taxon>Streptomyces</taxon>
    </lineage>
</organism>
<feature type="region of interest" description="Disordered" evidence="1">
    <location>
        <begin position="39"/>
        <end position="75"/>
    </location>
</feature>
<dbReference type="Proteomes" id="UP000184388">
    <property type="component" value="Unassembled WGS sequence"/>
</dbReference>
<evidence type="ECO:0000313" key="3">
    <source>
        <dbReference type="Proteomes" id="UP000184388"/>
    </source>
</evidence>
<comment type="caution">
    <text evidence="2">The sequence shown here is derived from an EMBL/GenBank/DDBJ whole genome shotgun (WGS) entry which is preliminary data.</text>
</comment>
<accession>A0A9X8MP48</accession>
<dbReference type="EMBL" id="FRBK01000003">
    <property type="protein sequence ID" value="SHL23621.1"/>
    <property type="molecule type" value="Genomic_DNA"/>
</dbReference>
<name>A0A9X8MP48_9ACTN</name>
<sequence>MVTVVLDVLCAMGVVGAALVTGMADVAHEGSWGAVWRDGRPGVGRRPREGRAPLPAPVIRAPGLCPRGRGRGDGA</sequence>
<evidence type="ECO:0000256" key="1">
    <source>
        <dbReference type="SAM" id="MobiDB-lite"/>
    </source>
</evidence>
<gene>
    <name evidence="2" type="ORF">SAMN05216268_103312</name>
</gene>
<dbReference type="AlphaFoldDB" id="A0A9X8MP48"/>
<reference evidence="3" key="1">
    <citation type="submission" date="2016-11" db="EMBL/GenBank/DDBJ databases">
        <authorList>
            <person name="Jaros S."/>
            <person name="Januszkiewicz K."/>
            <person name="Wedrychowicz H."/>
        </authorList>
    </citation>
    <scope>NUCLEOTIDE SEQUENCE [LARGE SCALE GENOMIC DNA]</scope>
    <source>
        <strain evidence="3">CGMCC 4.3555</strain>
    </source>
</reference>
<dbReference type="RefSeq" id="WP_079181790.1">
    <property type="nucleotide sequence ID" value="NZ_FRBK01000003.1"/>
</dbReference>